<proteinExistence type="predicted"/>
<keyword evidence="2" id="KW-1185">Reference proteome</keyword>
<name>A0ABM8S385_9BURK</name>
<gene>
    <name evidence="1" type="ORF">R69658_04314</name>
</gene>
<accession>A0ABM8S385</accession>
<evidence type="ECO:0000313" key="2">
    <source>
        <dbReference type="Proteomes" id="UP000674425"/>
    </source>
</evidence>
<dbReference type="EMBL" id="CAJNAU010000043">
    <property type="protein sequence ID" value="CAE6786568.1"/>
    <property type="molecule type" value="Genomic_DNA"/>
</dbReference>
<dbReference type="Proteomes" id="UP000674425">
    <property type="component" value="Unassembled WGS sequence"/>
</dbReference>
<sequence length="132" mass="14864">MVLKLAGGERLTTPEWPVPPSPIFDQNASKIGLLGAQTAKDVAYVYENLRAFRQNFNMLTKHHEDMTLEWSSAIVVGCLAAITRAEARGLLLIEKLKRRDEESYWRRPETQAQLKYGAAAIFAFLIALKLFG</sequence>
<organism evidence="1 2">
    <name type="scientific">Paraburkholderia aspalathi</name>
    <dbReference type="NCBI Taxonomy" id="1324617"/>
    <lineage>
        <taxon>Bacteria</taxon>
        <taxon>Pseudomonadati</taxon>
        <taxon>Pseudomonadota</taxon>
        <taxon>Betaproteobacteria</taxon>
        <taxon>Burkholderiales</taxon>
        <taxon>Burkholderiaceae</taxon>
        <taxon>Paraburkholderia</taxon>
    </lineage>
</organism>
<protein>
    <submittedName>
        <fullName evidence="1">Uncharacterized protein</fullName>
    </submittedName>
</protein>
<evidence type="ECO:0000313" key="1">
    <source>
        <dbReference type="EMBL" id="CAE6786568.1"/>
    </source>
</evidence>
<reference evidence="1 2" key="1">
    <citation type="submission" date="2021-02" db="EMBL/GenBank/DDBJ databases">
        <authorList>
            <person name="Vanwijnsberghe S."/>
        </authorList>
    </citation>
    <scope>NUCLEOTIDE SEQUENCE [LARGE SCALE GENOMIC DNA]</scope>
    <source>
        <strain evidence="1 2">R-69658</strain>
    </source>
</reference>
<comment type="caution">
    <text evidence="1">The sequence shown here is derived from an EMBL/GenBank/DDBJ whole genome shotgun (WGS) entry which is preliminary data.</text>
</comment>